<keyword evidence="4" id="KW-0472">Membrane</keyword>
<name>A0AAD7QHA9_QUISA</name>
<evidence type="ECO:0000259" key="5">
    <source>
        <dbReference type="Pfam" id="PF03168"/>
    </source>
</evidence>
<dbReference type="Proteomes" id="UP001163823">
    <property type="component" value="Chromosome 1"/>
</dbReference>
<dbReference type="PANTHER" id="PTHR31234">
    <property type="entry name" value="LATE EMBRYOGENESIS ABUNDANT (LEA) HYDROXYPROLINE-RICH GLYCOPROTEIN FAMILY"/>
    <property type="match status" value="1"/>
</dbReference>
<dbReference type="GO" id="GO:0005886">
    <property type="term" value="C:plasma membrane"/>
    <property type="evidence" value="ECO:0007669"/>
    <property type="project" value="TreeGrafter"/>
</dbReference>
<dbReference type="InterPro" id="IPR004864">
    <property type="entry name" value="LEA_2"/>
</dbReference>
<accession>A0AAD7QHA9</accession>
<feature type="domain" description="Late embryogenesis abundant protein LEA-2 subgroup" evidence="5">
    <location>
        <begin position="41"/>
        <end position="142"/>
    </location>
</feature>
<evidence type="ECO:0000256" key="3">
    <source>
        <dbReference type="ARBA" id="ARBA00022989"/>
    </source>
</evidence>
<keyword evidence="2" id="KW-0812">Transmembrane</keyword>
<dbReference type="EMBL" id="JARAOO010000001">
    <property type="protein sequence ID" value="KAJ7981433.1"/>
    <property type="molecule type" value="Genomic_DNA"/>
</dbReference>
<evidence type="ECO:0000256" key="1">
    <source>
        <dbReference type="ARBA" id="ARBA00004167"/>
    </source>
</evidence>
<dbReference type="KEGG" id="qsa:O6P43_000698"/>
<gene>
    <name evidence="6" type="ORF">O6P43_000698</name>
</gene>
<evidence type="ECO:0000256" key="2">
    <source>
        <dbReference type="ARBA" id="ARBA00022692"/>
    </source>
</evidence>
<dbReference type="Pfam" id="PF03168">
    <property type="entry name" value="LEA_2"/>
    <property type="match status" value="1"/>
</dbReference>
<evidence type="ECO:0000313" key="6">
    <source>
        <dbReference type="EMBL" id="KAJ7981433.1"/>
    </source>
</evidence>
<reference evidence="6 7" key="1">
    <citation type="journal article" date="2023" name="Science">
        <title>Elucidation of the pathway for biosynthesis of saponin adjuvants from the soapbark tree.</title>
        <authorList>
            <person name="Reed J."/>
            <person name="Orme A."/>
            <person name="El-Demerdash A."/>
            <person name="Owen C."/>
            <person name="Martin L.B.B."/>
            <person name="Misra R.C."/>
            <person name="Kikuchi S."/>
            <person name="Rejzek M."/>
            <person name="Martin A.C."/>
            <person name="Harkess A."/>
            <person name="Leebens-Mack J."/>
            <person name="Louveau T."/>
            <person name="Stephenson M.J."/>
            <person name="Osbourn A."/>
        </authorList>
    </citation>
    <scope>NUCLEOTIDE SEQUENCE [LARGE SCALE GENOMIC DNA]</scope>
    <source>
        <strain evidence="6">S10</strain>
    </source>
</reference>
<dbReference type="InterPro" id="IPR044839">
    <property type="entry name" value="NDR1-like"/>
</dbReference>
<comment type="caution">
    <text evidence="6">The sequence shown here is derived from an EMBL/GenBank/DDBJ whole genome shotgun (WGS) entry which is preliminary data.</text>
</comment>
<dbReference type="AlphaFoldDB" id="A0AAD7QHA9"/>
<sequence length="169" mass="18925">MIFLYVFLKPQTPSYKVDNFSVNVFDVKPDFSLFTEFLVSVKAQNPNEKIGFEYGKGSAVNVMYTGSKLCSGQIPSFFQPHKNTTEIDVVLKGKSQFGSGMQAALMENRHTGKIPLLVLVKVPVRIVLGQIHLSEFVVNVNCSLVVDNLVPNKKAQILSSKYEYSIDYH</sequence>
<organism evidence="6 7">
    <name type="scientific">Quillaja saponaria</name>
    <name type="common">Soap bark tree</name>
    <dbReference type="NCBI Taxonomy" id="32244"/>
    <lineage>
        <taxon>Eukaryota</taxon>
        <taxon>Viridiplantae</taxon>
        <taxon>Streptophyta</taxon>
        <taxon>Embryophyta</taxon>
        <taxon>Tracheophyta</taxon>
        <taxon>Spermatophyta</taxon>
        <taxon>Magnoliopsida</taxon>
        <taxon>eudicotyledons</taxon>
        <taxon>Gunneridae</taxon>
        <taxon>Pentapetalae</taxon>
        <taxon>rosids</taxon>
        <taxon>fabids</taxon>
        <taxon>Fabales</taxon>
        <taxon>Quillajaceae</taxon>
        <taxon>Quillaja</taxon>
    </lineage>
</organism>
<keyword evidence="3" id="KW-1133">Transmembrane helix</keyword>
<dbReference type="GO" id="GO:0098542">
    <property type="term" value="P:defense response to other organism"/>
    <property type="evidence" value="ECO:0007669"/>
    <property type="project" value="InterPro"/>
</dbReference>
<proteinExistence type="predicted"/>
<evidence type="ECO:0000313" key="7">
    <source>
        <dbReference type="Proteomes" id="UP001163823"/>
    </source>
</evidence>
<comment type="subcellular location">
    <subcellularLocation>
        <location evidence="1">Membrane</location>
        <topology evidence="1">Single-pass membrane protein</topology>
    </subcellularLocation>
</comment>
<dbReference type="PANTHER" id="PTHR31234:SF72">
    <property type="entry name" value="NDR1_HIN1-LIKE PROTEIN 6"/>
    <property type="match status" value="1"/>
</dbReference>
<protein>
    <submittedName>
        <fullName evidence="6">Late embryogenesis abundant protein, LEA-14</fullName>
    </submittedName>
</protein>
<keyword evidence="7" id="KW-1185">Reference proteome</keyword>
<evidence type="ECO:0000256" key="4">
    <source>
        <dbReference type="ARBA" id="ARBA00023136"/>
    </source>
</evidence>